<gene>
    <name evidence="4" type="ORF">QJ522_08625</name>
</gene>
<protein>
    <submittedName>
        <fullName evidence="4">DUF5916 domain-containing protein</fullName>
    </submittedName>
</protein>
<dbReference type="EMBL" id="JASCXX010000008">
    <property type="protein sequence ID" value="MDI6449106.1"/>
    <property type="molecule type" value="Genomic_DNA"/>
</dbReference>
<evidence type="ECO:0000313" key="4">
    <source>
        <dbReference type="EMBL" id="MDI6449106.1"/>
    </source>
</evidence>
<dbReference type="InterPro" id="IPR045670">
    <property type="entry name" value="DUF5916"/>
</dbReference>
<accession>A0AAW6TTR6</accession>
<evidence type="ECO:0000256" key="1">
    <source>
        <dbReference type="SAM" id="SignalP"/>
    </source>
</evidence>
<dbReference type="RefSeq" id="WP_349244513.1">
    <property type="nucleotide sequence ID" value="NZ_JASCXX010000008.1"/>
</dbReference>
<dbReference type="Pfam" id="PF06452">
    <property type="entry name" value="CBM9_1"/>
    <property type="match status" value="1"/>
</dbReference>
<feature type="domain" description="Carbohydrate-binding" evidence="2">
    <location>
        <begin position="51"/>
        <end position="207"/>
    </location>
</feature>
<evidence type="ECO:0000313" key="5">
    <source>
        <dbReference type="Proteomes" id="UP001431776"/>
    </source>
</evidence>
<feature type="domain" description="DUF5916" evidence="3">
    <location>
        <begin position="246"/>
        <end position="336"/>
    </location>
</feature>
<dbReference type="Pfam" id="PF19313">
    <property type="entry name" value="DUF5916"/>
    <property type="match status" value="1"/>
</dbReference>
<dbReference type="GO" id="GO:0030246">
    <property type="term" value="F:carbohydrate binding"/>
    <property type="evidence" value="ECO:0007669"/>
    <property type="project" value="InterPro"/>
</dbReference>
<dbReference type="Proteomes" id="UP001431776">
    <property type="component" value="Unassembled WGS sequence"/>
</dbReference>
<comment type="caution">
    <text evidence="4">The sequence shown here is derived from an EMBL/GenBank/DDBJ whole genome shotgun (WGS) entry which is preliminary data.</text>
</comment>
<evidence type="ECO:0000259" key="3">
    <source>
        <dbReference type="Pfam" id="PF19313"/>
    </source>
</evidence>
<proteinExistence type="predicted"/>
<feature type="chain" id="PRO_5043420207" evidence="1">
    <location>
        <begin position="30"/>
        <end position="693"/>
    </location>
</feature>
<dbReference type="GO" id="GO:0004553">
    <property type="term" value="F:hydrolase activity, hydrolyzing O-glycosyl compounds"/>
    <property type="evidence" value="ECO:0007669"/>
    <property type="project" value="InterPro"/>
</dbReference>
<dbReference type="GO" id="GO:0016052">
    <property type="term" value="P:carbohydrate catabolic process"/>
    <property type="evidence" value="ECO:0007669"/>
    <property type="project" value="InterPro"/>
</dbReference>
<dbReference type="InterPro" id="IPR010502">
    <property type="entry name" value="Carb-bd_dom_fam9"/>
</dbReference>
<evidence type="ECO:0000259" key="2">
    <source>
        <dbReference type="Pfam" id="PF06452"/>
    </source>
</evidence>
<dbReference type="CDD" id="cd09618">
    <property type="entry name" value="CBM9_like_2"/>
    <property type="match status" value="1"/>
</dbReference>
<organism evidence="4 5">
    <name type="scientific">Anaerobaca lacustris</name>
    <dbReference type="NCBI Taxonomy" id="3044600"/>
    <lineage>
        <taxon>Bacteria</taxon>
        <taxon>Pseudomonadati</taxon>
        <taxon>Planctomycetota</taxon>
        <taxon>Phycisphaerae</taxon>
        <taxon>Sedimentisphaerales</taxon>
        <taxon>Anaerobacaceae</taxon>
        <taxon>Anaerobaca</taxon>
    </lineage>
</organism>
<dbReference type="AlphaFoldDB" id="A0AAW6TTR6"/>
<keyword evidence="1" id="KW-0732">Signal</keyword>
<dbReference type="SUPFAM" id="SSF49344">
    <property type="entry name" value="CBD9-like"/>
    <property type="match status" value="1"/>
</dbReference>
<keyword evidence="5" id="KW-1185">Reference proteome</keyword>
<name>A0AAW6TTR6_9BACT</name>
<dbReference type="Gene3D" id="2.60.40.1190">
    <property type="match status" value="1"/>
</dbReference>
<reference evidence="4" key="1">
    <citation type="submission" date="2023-05" db="EMBL/GenBank/DDBJ databases">
        <title>Anaerotaeda fermentans gen. nov., sp. nov., a novel anaerobic planctomycete of the new family within the order Sedimentisphaerales isolated from Taman Peninsula, Russia.</title>
        <authorList>
            <person name="Khomyakova M.A."/>
            <person name="Merkel A.Y."/>
            <person name="Slobodkin A.I."/>
        </authorList>
    </citation>
    <scope>NUCLEOTIDE SEQUENCE</scope>
    <source>
        <strain evidence="4">M17dextr</strain>
    </source>
</reference>
<sequence length="693" mass="79527">MRTGIARSLVGVCMVCSAVLLAIAIPADAHNDPNASVPSLRALKVDSPIVVDGVLDEPFWQDAEVATDFIDTRSGQPAAQQTLVRIAYSRTHLHIAVECLDDRIDLIRASERREDRQFQGDDWLEVHLDPLHSHNAKYAFFSNPLGVRVDAAEGPSGAFSTSWTAEWDLAARIGDDRWVFEMSIPLRVLNYRRADGQIWGLNFTRYLVRTDTTSFWSFSPTDSYKPRHFGHLVGLDLADSEFSRNLEITPYVSSRTDFNGHGSTELQTGGDVSFRLTPSIVTSWTINPDFAQVEADADTIELRDTERFLPEKRLFFREGEDLFASGANRLYYSRRLTDIDGGARVSGEMNDYRFALVDVYGDVVHGDPYYGNSSVFRLLRNVGEKSNVGLHASSSDFKQGHSRVLGSDGKLFVNDDWSFNYLVAGADDRLEEGVERSARDRSDYLGYGSVVYKKYPWEVGANYRGISEGFDPVLGFIPRRDIYGPTVYSMYSLRASDRWYKRLFAYFGIEYFENGDGQTSLRDYSADASVTLKNDVRLGIEYDRDYHRPYHNERTELDVVFDATDFWRSTAFEWAFGVFEETEYDELSLGKHFKPIDRWPIRYDYVIRFEDRPDGDRETIWLNRIVFDYFFTDVMWLKSAIQHRSTEVHNISVIYGWEFVKDAHLYLVYNGVREDDDPETIHSLFAKLAYTLR</sequence>
<feature type="signal peptide" evidence="1">
    <location>
        <begin position="1"/>
        <end position="29"/>
    </location>
</feature>